<evidence type="ECO:0000313" key="1">
    <source>
        <dbReference type="EMBL" id="KZM85863.1"/>
    </source>
</evidence>
<dbReference type="EMBL" id="LNRQ01000008">
    <property type="protein sequence ID" value="KZM85863.1"/>
    <property type="molecule type" value="Genomic_DNA"/>
</dbReference>
<reference evidence="1" key="1">
    <citation type="journal article" date="2016" name="Nat. Genet.">
        <title>A high-quality carrot genome assembly provides new insights into carotenoid accumulation and asterid genome evolution.</title>
        <authorList>
            <person name="Iorizzo M."/>
            <person name="Ellison S."/>
            <person name="Senalik D."/>
            <person name="Zeng P."/>
            <person name="Satapoomin P."/>
            <person name="Huang J."/>
            <person name="Bowman M."/>
            <person name="Iovene M."/>
            <person name="Sanseverino W."/>
            <person name="Cavagnaro P."/>
            <person name="Yildiz M."/>
            <person name="Macko-Podgorni A."/>
            <person name="Moranska E."/>
            <person name="Grzebelus E."/>
            <person name="Grzebelus D."/>
            <person name="Ashrafi H."/>
            <person name="Zheng Z."/>
            <person name="Cheng S."/>
            <person name="Spooner D."/>
            <person name="Van Deynze A."/>
            <person name="Simon P."/>
        </authorList>
    </citation>
    <scope>NUCLEOTIDE SEQUENCE [LARGE SCALE GENOMIC DNA]</scope>
    <source>
        <tissue evidence="1">Leaf</tissue>
    </source>
</reference>
<organism evidence="1">
    <name type="scientific">Daucus carota subsp. sativus</name>
    <name type="common">Carrot</name>
    <dbReference type="NCBI Taxonomy" id="79200"/>
    <lineage>
        <taxon>Eukaryota</taxon>
        <taxon>Viridiplantae</taxon>
        <taxon>Streptophyta</taxon>
        <taxon>Embryophyta</taxon>
        <taxon>Tracheophyta</taxon>
        <taxon>Spermatophyta</taxon>
        <taxon>Magnoliopsida</taxon>
        <taxon>eudicotyledons</taxon>
        <taxon>Gunneridae</taxon>
        <taxon>Pentapetalae</taxon>
        <taxon>asterids</taxon>
        <taxon>campanulids</taxon>
        <taxon>Apiales</taxon>
        <taxon>Apiaceae</taxon>
        <taxon>Apioideae</taxon>
        <taxon>Scandiceae</taxon>
        <taxon>Daucinae</taxon>
        <taxon>Daucus</taxon>
        <taxon>Daucus sect. Daucus</taxon>
    </lineage>
</organism>
<name>A0A175YQW2_DAUCS</name>
<dbReference type="Gramene" id="KZM85863">
    <property type="protein sequence ID" value="KZM85863"/>
    <property type="gene ID" value="DCAR_026715"/>
</dbReference>
<comment type="caution">
    <text evidence="1">The sequence shown here is derived from an EMBL/GenBank/DDBJ whole genome shotgun (WGS) entry which is preliminary data.</text>
</comment>
<protein>
    <submittedName>
        <fullName evidence="1">Uncharacterized protein</fullName>
    </submittedName>
</protein>
<dbReference type="AlphaFoldDB" id="A0A175YQW2"/>
<gene>
    <name evidence="1" type="ORF">DCAR_026715</name>
</gene>
<sequence length="68" mass="7681">MPAKKHDYTSSNNIKPSSLLPQYSPKPLACNPSLGCSLTIPIAHHLHLLHHSPQSFKYYNTKKRELSL</sequence>
<accession>A0A175YQW2</accession>
<proteinExistence type="predicted"/>